<evidence type="ECO:0000256" key="5">
    <source>
        <dbReference type="SAM" id="SignalP"/>
    </source>
</evidence>
<dbReference type="InterPro" id="IPR050682">
    <property type="entry name" value="ModA/WtpA"/>
</dbReference>
<organism evidence="6 7">
    <name type="scientific">Mucilaginibacter pedocola</name>
    <dbReference type="NCBI Taxonomy" id="1792845"/>
    <lineage>
        <taxon>Bacteria</taxon>
        <taxon>Pseudomonadati</taxon>
        <taxon>Bacteroidota</taxon>
        <taxon>Sphingobacteriia</taxon>
        <taxon>Sphingobacteriales</taxon>
        <taxon>Sphingobacteriaceae</taxon>
        <taxon>Mucilaginibacter</taxon>
    </lineage>
</organism>
<keyword evidence="4" id="KW-0500">Molybdenum</keyword>
<feature type="binding site" evidence="4">
    <location>
        <position position="62"/>
    </location>
    <ligand>
        <name>molybdate</name>
        <dbReference type="ChEBI" id="CHEBI:36264"/>
    </ligand>
</feature>
<evidence type="ECO:0000313" key="6">
    <source>
        <dbReference type="EMBL" id="OOQ57629.1"/>
    </source>
</evidence>
<feature type="signal peptide" evidence="5">
    <location>
        <begin position="1"/>
        <end position="25"/>
    </location>
</feature>
<keyword evidence="3 5" id="KW-0732">Signal</keyword>
<dbReference type="SUPFAM" id="SSF53850">
    <property type="entry name" value="Periplasmic binding protein-like II"/>
    <property type="match status" value="1"/>
</dbReference>
<evidence type="ECO:0000256" key="4">
    <source>
        <dbReference type="PIRSR" id="PIRSR004846-1"/>
    </source>
</evidence>
<dbReference type="GO" id="GO:0046872">
    <property type="term" value="F:metal ion binding"/>
    <property type="evidence" value="ECO:0007669"/>
    <property type="project" value="UniProtKB-KW"/>
</dbReference>
<dbReference type="PANTHER" id="PTHR30632">
    <property type="entry name" value="MOLYBDATE-BINDING PERIPLASMIC PROTEIN"/>
    <property type="match status" value="1"/>
</dbReference>
<comment type="caution">
    <text evidence="6">The sequence shown here is derived from an EMBL/GenBank/DDBJ whole genome shotgun (WGS) entry which is preliminary data.</text>
</comment>
<dbReference type="Proteomes" id="UP000189739">
    <property type="component" value="Unassembled WGS sequence"/>
</dbReference>
<evidence type="ECO:0000256" key="3">
    <source>
        <dbReference type="ARBA" id="ARBA00022729"/>
    </source>
</evidence>
<proteinExistence type="inferred from homology"/>
<reference evidence="6 7" key="1">
    <citation type="submission" date="2016-07" db="EMBL/GenBank/DDBJ databases">
        <title>Genomic analysis of zinc-resistant bacterium Mucilaginibacter pedocola TBZ30.</title>
        <authorList>
            <person name="Huang J."/>
            <person name="Tang J."/>
        </authorList>
    </citation>
    <scope>NUCLEOTIDE SEQUENCE [LARGE SCALE GENOMIC DNA]</scope>
    <source>
        <strain evidence="6 7">TBZ30</strain>
    </source>
</reference>
<dbReference type="CDD" id="cd13539">
    <property type="entry name" value="PBP2_AvModA"/>
    <property type="match status" value="1"/>
</dbReference>
<keyword evidence="7" id="KW-1185">Reference proteome</keyword>
<feature type="binding site" evidence="4">
    <location>
        <position position="169"/>
    </location>
    <ligand>
        <name>molybdate</name>
        <dbReference type="ChEBI" id="CHEBI:36264"/>
    </ligand>
</feature>
<dbReference type="PIRSF" id="PIRSF004846">
    <property type="entry name" value="ModA"/>
    <property type="match status" value="1"/>
</dbReference>
<comment type="similarity">
    <text evidence="1">Belongs to the bacterial solute-binding protein ModA family.</text>
</comment>
<evidence type="ECO:0000256" key="1">
    <source>
        <dbReference type="ARBA" id="ARBA00009175"/>
    </source>
</evidence>
<dbReference type="InterPro" id="IPR044084">
    <property type="entry name" value="AvModA-like_subst-bd"/>
</dbReference>
<evidence type="ECO:0000313" key="7">
    <source>
        <dbReference type="Proteomes" id="UP000189739"/>
    </source>
</evidence>
<dbReference type="InterPro" id="IPR005950">
    <property type="entry name" value="ModA"/>
</dbReference>
<sequence>MNKIYRLLLRVSVFLAGMNGITANAQNLKVAIAANLQPVMKVLQEDFTKRTGIIVDAISGPSGNLTTQIKNGAPFDVFLSADMGFPQELFKSGLAVQKPVVYASGALIICSTQKLDFNNWQKLLSAASIEKIAIGNPEIAPYGKAAEEALKYERVYDKMKDKIVLGESITQVNTYITTGVVQVGFTTLSLVKDADIKTKLYYKVVNPKTYKPIEQSMVLVKQKQINPQAEKFYRYILSAPAKKIFTRFGYKVN</sequence>
<gene>
    <name evidence="6" type="ORF">BC343_12555</name>
</gene>
<accession>A0A1S9P9N5</accession>
<dbReference type="Gene3D" id="3.40.190.10">
    <property type="entry name" value="Periplasmic binding protein-like II"/>
    <property type="match status" value="2"/>
</dbReference>
<dbReference type="STRING" id="1792845.BC343_12555"/>
<dbReference type="PANTHER" id="PTHR30632:SF14">
    <property type="entry name" value="TUNGSTATE_MOLYBDATE_CHROMATE-BINDING PROTEIN MODA"/>
    <property type="match status" value="1"/>
</dbReference>
<dbReference type="NCBIfam" id="TIGR01256">
    <property type="entry name" value="modA"/>
    <property type="match status" value="1"/>
</dbReference>
<dbReference type="GO" id="GO:0015689">
    <property type="term" value="P:molybdate ion transport"/>
    <property type="evidence" value="ECO:0007669"/>
    <property type="project" value="InterPro"/>
</dbReference>
<dbReference type="Pfam" id="PF13531">
    <property type="entry name" value="SBP_bac_11"/>
    <property type="match status" value="1"/>
</dbReference>
<dbReference type="EMBL" id="MBTF01000035">
    <property type="protein sequence ID" value="OOQ57629.1"/>
    <property type="molecule type" value="Genomic_DNA"/>
</dbReference>
<feature type="chain" id="PRO_5012865632" evidence="5">
    <location>
        <begin position="26"/>
        <end position="253"/>
    </location>
</feature>
<evidence type="ECO:0000256" key="2">
    <source>
        <dbReference type="ARBA" id="ARBA00022723"/>
    </source>
</evidence>
<keyword evidence="2 4" id="KW-0479">Metal-binding</keyword>
<dbReference type="RefSeq" id="WP_078350227.1">
    <property type="nucleotide sequence ID" value="NZ_MBTF01000035.1"/>
</dbReference>
<protein>
    <submittedName>
        <fullName evidence="6">Molybdate ABC transporter substrate-binding protein</fullName>
    </submittedName>
</protein>
<dbReference type="OrthoDB" id="9785015at2"/>
<dbReference type="GO" id="GO:0030973">
    <property type="term" value="F:molybdate ion binding"/>
    <property type="evidence" value="ECO:0007669"/>
    <property type="project" value="InterPro"/>
</dbReference>
<dbReference type="AlphaFoldDB" id="A0A1S9P9N5"/>
<name>A0A1S9P9N5_9SPHI</name>